<dbReference type="Proteomes" id="UP001556367">
    <property type="component" value="Unassembled WGS sequence"/>
</dbReference>
<comment type="subcellular location">
    <subcellularLocation>
        <location evidence="1">Membrane</location>
        <topology evidence="1">Multi-pass membrane protein</topology>
    </subcellularLocation>
</comment>
<keyword evidence="3 5" id="KW-1133">Transmembrane helix</keyword>
<evidence type="ECO:0000256" key="3">
    <source>
        <dbReference type="ARBA" id="ARBA00022989"/>
    </source>
</evidence>
<evidence type="ECO:0000256" key="5">
    <source>
        <dbReference type="SAM" id="Phobius"/>
    </source>
</evidence>
<keyword evidence="4 5" id="KW-0472">Membrane</keyword>
<accession>A0ABR3JLF1</accession>
<feature type="transmembrane region" description="Helical" evidence="5">
    <location>
        <begin position="412"/>
        <end position="430"/>
    </location>
</feature>
<evidence type="ECO:0000313" key="7">
    <source>
        <dbReference type="Proteomes" id="UP001556367"/>
    </source>
</evidence>
<evidence type="ECO:0000256" key="1">
    <source>
        <dbReference type="ARBA" id="ARBA00004141"/>
    </source>
</evidence>
<sequence>MSTDLRQRRRHHRRLSVNIPATRPVVHHARVCQPLPHSLDALDLPLTQSLAGLRFLILENVALLEERLSSIEFPDIDLSDINLGLEDPRSCTRHALDALASVRQQLAEHLPSLTFDFTSPLDGSAMEHFLNSARIPEIDVRAMQSRLSDIHNPLDYLPQLSLHLNSLRTHLGSFELPAFDDNPTSSPAPTSLADMVHSLKALSADLSDMLTDLSDIVFDTVDDVMIEGEEMFERATCEVRMAVKHSFEGVKLIGYHDLPERWRNNPFVRGGYRFIPLERWPLILMSLFALHNETLNIHTHLIPFVLWTYHSLPSLPALTTLPFLSVLSYFPALPLHTTPFIADTPELLFTAFALLCLFSSAVWHTMAGCADHKSMEFCARVDYVGIGWLISASVGTVVHYGFRDCHPFLRDVFLACCFLTGLAGNVFPFMDWFNRYEYRGYRIAFFVALALSSVAPLAALVWTHSLRDMIRFVVPIMPSVGSYLIGLIFYASHVPERWLPERWGSKLDSIGGGSHCIWHCFIVLAVSQHKTALRALRGGMDCPSPEF</sequence>
<dbReference type="EMBL" id="JASNQZ010000006">
    <property type="protein sequence ID" value="KAL0956629.1"/>
    <property type="molecule type" value="Genomic_DNA"/>
</dbReference>
<keyword evidence="2 5" id="KW-0812">Transmembrane</keyword>
<reference evidence="7" key="1">
    <citation type="submission" date="2024-06" db="EMBL/GenBank/DDBJ databases">
        <title>Multi-omics analyses provide insights into the biosynthesis of the anticancer antibiotic pleurotin in Hohenbuehelia grisea.</title>
        <authorList>
            <person name="Weaver J.A."/>
            <person name="Alberti F."/>
        </authorList>
    </citation>
    <scope>NUCLEOTIDE SEQUENCE [LARGE SCALE GENOMIC DNA]</scope>
    <source>
        <strain evidence="7">T-177</strain>
    </source>
</reference>
<evidence type="ECO:0008006" key="8">
    <source>
        <dbReference type="Google" id="ProtNLM"/>
    </source>
</evidence>
<feature type="transmembrane region" description="Helical" evidence="5">
    <location>
        <begin position="469"/>
        <end position="490"/>
    </location>
</feature>
<dbReference type="InterPro" id="IPR004254">
    <property type="entry name" value="AdipoR/HlyIII-related"/>
</dbReference>
<proteinExistence type="predicted"/>
<feature type="transmembrane region" description="Helical" evidence="5">
    <location>
        <begin position="383"/>
        <end position="400"/>
    </location>
</feature>
<dbReference type="PANTHER" id="PTHR20855:SF97">
    <property type="entry name" value="ADIPOR-LIKE RECEPTOR IZH3-RELATED"/>
    <property type="match status" value="1"/>
</dbReference>
<evidence type="ECO:0000256" key="4">
    <source>
        <dbReference type="ARBA" id="ARBA00023136"/>
    </source>
</evidence>
<gene>
    <name evidence="6" type="ORF">HGRIS_002764</name>
</gene>
<keyword evidence="7" id="KW-1185">Reference proteome</keyword>
<feature type="transmembrane region" description="Helical" evidence="5">
    <location>
        <begin position="442"/>
        <end position="462"/>
    </location>
</feature>
<name>A0ABR3JLF1_9AGAR</name>
<organism evidence="6 7">
    <name type="scientific">Hohenbuehelia grisea</name>
    <dbReference type="NCBI Taxonomy" id="104357"/>
    <lineage>
        <taxon>Eukaryota</taxon>
        <taxon>Fungi</taxon>
        <taxon>Dikarya</taxon>
        <taxon>Basidiomycota</taxon>
        <taxon>Agaricomycotina</taxon>
        <taxon>Agaricomycetes</taxon>
        <taxon>Agaricomycetidae</taxon>
        <taxon>Agaricales</taxon>
        <taxon>Pleurotineae</taxon>
        <taxon>Pleurotaceae</taxon>
        <taxon>Hohenbuehelia</taxon>
    </lineage>
</organism>
<protein>
    <recommendedName>
        <fullName evidence="8">HlyIII-domain-containing protein</fullName>
    </recommendedName>
</protein>
<dbReference type="PANTHER" id="PTHR20855">
    <property type="entry name" value="ADIPOR/PROGESTIN RECEPTOR-RELATED"/>
    <property type="match status" value="1"/>
</dbReference>
<evidence type="ECO:0000256" key="2">
    <source>
        <dbReference type="ARBA" id="ARBA00022692"/>
    </source>
</evidence>
<comment type="caution">
    <text evidence="6">The sequence shown here is derived from an EMBL/GenBank/DDBJ whole genome shotgun (WGS) entry which is preliminary data.</text>
</comment>
<evidence type="ECO:0000313" key="6">
    <source>
        <dbReference type="EMBL" id="KAL0956629.1"/>
    </source>
</evidence>
<feature type="transmembrane region" description="Helical" evidence="5">
    <location>
        <begin position="315"/>
        <end position="335"/>
    </location>
</feature>
<feature type="transmembrane region" description="Helical" evidence="5">
    <location>
        <begin position="347"/>
        <end position="363"/>
    </location>
</feature>
<dbReference type="Pfam" id="PF03006">
    <property type="entry name" value="HlyIII"/>
    <property type="match status" value="1"/>
</dbReference>